<accession>A0A8H3CEC1</accession>
<proteinExistence type="predicted"/>
<protein>
    <submittedName>
        <fullName evidence="1">Uncharacterized protein</fullName>
    </submittedName>
</protein>
<organism evidence="1 2">
    <name type="scientific">Rhizoctonia solani</name>
    <dbReference type="NCBI Taxonomy" id="456999"/>
    <lineage>
        <taxon>Eukaryota</taxon>
        <taxon>Fungi</taxon>
        <taxon>Dikarya</taxon>
        <taxon>Basidiomycota</taxon>
        <taxon>Agaricomycotina</taxon>
        <taxon>Agaricomycetes</taxon>
        <taxon>Cantharellales</taxon>
        <taxon>Ceratobasidiaceae</taxon>
        <taxon>Rhizoctonia</taxon>
    </lineage>
</organism>
<comment type="caution">
    <text evidence="1">The sequence shown here is derived from an EMBL/GenBank/DDBJ whole genome shotgun (WGS) entry which is preliminary data.</text>
</comment>
<sequence>MTAFIKKISGREMLNDRISRAPGTMLRLVSLAINTDTQDLLPSVLALTIDSGWALSLELRPTEELEPIASMILTAMSWMICPPHRQRYKLTLATQRGLIRSIRNDELVDWIAHVITRLGLSYSARENRDIS</sequence>
<dbReference type="Proteomes" id="UP000663843">
    <property type="component" value="Unassembled WGS sequence"/>
</dbReference>
<dbReference type="AlphaFoldDB" id="A0A8H3CEC1"/>
<gene>
    <name evidence="1" type="ORF">RDB_LOCUS115601</name>
</gene>
<evidence type="ECO:0000313" key="1">
    <source>
        <dbReference type="EMBL" id="CAE6479022.1"/>
    </source>
</evidence>
<evidence type="ECO:0000313" key="2">
    <source>
        <dbReference type="Proteomes" id="UP000663843"/>
    </source>
</evidence>
<dbReference type="EMBL" id="CAJMWT010003797">
    <property type="protein sequence ID" value="CAE6479022.1"/>
    <property type="molecule type" value="Genomic_DNA"/>
</dbReference>
<name>A0A8H3CEC1_9AGAM</name>
<reference evidence="1" key="1">
    <citation type="submission" date="2021-01" db="EMBL/GenBank/DDBJ databases">
        <authorList>
            <person name="Kaushik A."/>
        </authorList>
    </citation>
    <scope>NUCLEOTIDE SEQUENCE</scope>
    <source>
        <strain evidence="1">AG2-2IIIB</strain>
    </source>
</reference>